<keyword evidence="5" id="KW-1185">Reference proteome</keyword>
<feature type="compositionally biased region" description="Low complexity" evidence="1">
    <location>
        <begin position="495"/>
        <end position="507"/>
    </location>
</feature>
<dbReference type="EMBL" id="NMVQ01000015">
    <property type="protein sequence ID" value="OYO21480.1"/>
    <property type="molecule type" value="Genomic_DNA"/>
</dbReference>
<feature type="compositionally biased region" description="Low complexity" evidence="1">
    <location>
        <begin position="571"/>
        <end position="607"/>
    </location>
</feature>
<feature type="region of interest" description="Disordered" evidence="1">
    <location>
        <begin position="459"/>
        <end position="640"/>
    </location>
</feature>
<keyword evidence="3" id="KW-0732">Signal</keyword>
<feature type="signal peptide" evidence="3">
    <location>
        <begin position="1"/>
        <end position="30"/>
    </location>
</feature>
<reference evidence="4 5" key="1">
    <citation type="submission" date="2017-07" db="EMBL/GenBank/DDBJ databases">
        <title>Draft whole genome sequences of clinical Proprionibacteriaceae strains.</title>
        <authorList>
            <person name="Bernier A.-M."/>
            <person name="Bernard K."/>
            <person name="Domingo M.-C."/>
        </authorList>
    </citation>
    <scope>NUCLEOTIDE SEQUENCE [LARGE SCALE GENOMIC DNA]</scope>
    <source>
        <strain evidence="4 5">NML 130396</strain>
    </source>
</reference>
<feature type="transmembrane region" description="Helical" evidence="2">
    <location>
        <begin position="208"/>
        <end position="230"/>
    </location>
</feature>
<evidence type="ECO:0000256" key="1">
    <source>
        <dbReference type="SAM" id="MobiDB-lite"/>
    </source>
</evidence>
<name>A0A255H1D7_9ACTN</name>
<keyword evidence="2" id="KW-1133">Transmembrane helix</keyword>
<feature type="transmembrane region" description="Helical" evidence="2">
    <location>
        <begin position="395"/>
        <end position="420"/>
    </location>
</feature>
<comment type="caution">
    <text evidence="4">The sequence shown here is derived from an EMBL/GenBank/DDBJ whole genome shotgun (WGS) entry which is preliminary data.</text>
</comment>
<keyword evidence="2" id="KW-0472">Membrane</keyword>
<dbReference type="AlphaFoldDB" id="A0A255H1D7"/>
<organism evidence="4 5">
    <name type="scientific">Enemella dayhoffiae</name>
    <dbReference type="NCBI Taxonomy" id="2016507"/>
    <lineage>
        <taxon>Bacteria</taxon>
        <taxon>Bacillati</taxon>
        <taxon>Actinomycetota</taxon>
        <taxon>Actinomycetes</taxon>
        <taxon>Propionibacteriales</taxon>
        <taxon>Propionibacteriaceae</taxon>
        <taxon>Enemella</taxon>
    </lineage>
</organism>
<evidence type="ECO:0000256" key="2">
    <source>
        <dbReference type="SAM" id="Phobius"/>
    </source>
</evidence>
<protein>
    <recommendedName>
        <fullName evidence="6">TrbL/VirB6 plasmid conjugal transfer protein</fullName>
    </recommendedName>
</protein>
<feature type="transmembrane region" description="Helical" evidence="2">
    <location>
        <begin position="292"/>
        <end position="312"/>
    </location>
</feature>
<sequence length="640" mass="62431">MWKRISRGLAVLLASLALLTTILPSAPAHAEIREWRTEAGVEYPVTGALDPVEVPCLKKYKPLSPQYSACVQLALKAQRSEMAKDAAQSLVSGTKDSFGEDAKRSAVASMLTMMGAVTWAWTTPMFNPKVAEVKGSQGTGKDAVCDGPEATTRVGLVGDKCYQPVTPIRSIQRDFDPIIAGLMVLAILIGCAKVSIQLRGDGLVDIARAIATTIVVAGLLAIVVQVVLSITDSLAISLMAGAPGPNDPGLQNVAAMGEVMKSPEFGGIGLVGMLVMSFLVIFAAVAQIAMMILRMAVIPALVVFAPIAASTSSTRIGSQWLQKTLMYLLAFVIYKPVAAATYVLGLRMLAFAGSSEQLKGPQGEVAAIVQVIGAGVLMFLTVALMPVLLKFLVPVAGAGMSSMFSGAAVAGGVATGAVALGSMASAGGSSAASGAGMASSGAASGGRMMAGAAAGGGVSAGGSGSVSGTGPAGSGGGAPSGAASVPPETGSEAKGAQGAGASSDPGASDGGGELSGSGPRPELESGTGAGDGSAVEPSPARPMSGSGSAGGSEPSGSAPPAGVTGTGSRGSGASSGSEPAAAGSSAPATAPGTTPAGTAPVGAAPAGGRQGVPSSLVRGAAPVVPQVQGARMMGEESGRG</sequence>
<feature type="transmembrane region" description="Helical" evidence="2">
    <location>
        <begin position="324"/>
        <end position="344"/>
    </location>
</feature>
<accession>A0A255H1D7</accession>
<evidence type="ECO:0008006" key="6">
    <source>
        <dbReference type="Google" id="ProtNLM"/>
    </source>
</evidence>
<keyword evidence="2" id="KW-0812">Transmembrane</keyword>
<feature type="transmembrane region" description="Helical" evidence="2">
    <location>
        <begin position="365"/>
        <end position="389"/>
    </location>
</feature>
<evidence type="ECO:0000313" key="4">
    <source>
        <dbReference type="EMBL" id="OYO21480.1"/>
    </source>
</evidence>
<feature type="transmembrane region" description="Helical" evidence="2">
    <location>
        <begin position="265"/>
        <end position="285"/>
    </location>
</feature>
<gene>
    <name evidence="4" type="ORF">CGZ93_10400</name>
</gene>
<evidence type="ECO:0000313" key="5">
    <source>
        <dbReference type="Proteomes" id="UP000216311"/>
    </source>
</evidence>
<feature type="compositionally biased region" description="Gly residues" evidence="1">
    <location>
        <begin position="459"/>
        <end position="479"/>
    </location>
</feature>
<feature type="compositionally biased region" description="Low complexity" evidence="1">
    <location>
        <begin position="537"/>
        <end position="563"/>
    </location>
</feature>
<feature type="chain" id="PRO_5012490956" description="TrbL/VirB6 plasmid conjugal transfer protein" evidence="3">
    <location>
        <begin position="31"/>
        <end position="640"/>
    </location>
</feature>
<dbReference type="Proteomes" id="UP000216311">
    <property type="component" value="Unassembled WGS sequence"/>
</dbReference>
<feature type="transmembrane region" description="Helical" evidence="2">
    <location>
        <begin position="178"/>
        <end position="196"/>
    </location>
</feature>
<proteinExistence type="predicted"/>
<evidence type="ECO:0000256" key="3">
    <source>
        <dbReference type="SAM" id="SignalP"/>
    </source>
</evidence>